<dbReference type="PROSITE" id="PS50850">
    <property type="entry name" value="MFS"/>
    <property type="match status" value="1"/>
</dbReference>
<evidence type="ECO:0000256" key="2">
    <source>
        <dbReference type="ARBA" id="ARBA00008335"/>
    </source>
</evidence>
<keyword evidence="3" id="KW-0813">Transport</keyword>
<dbReference type="InterPro" id="IPR011701">
    <property type="entry name" value="MFS"/>
</dbReference>
<dbReference type="Gene3D" id="1.20.1250.20">
    <property type="entry name" value="MFS general substrate transporter like domains"/>
    <property type="match status" value="2"/>
</dbReference>
<keyword evidence="4 7" id="KW-0812">Transmembrane</keyword>
<dbReference type="PANTHER" id="PTHR23514">
    <property type="entry name" value="BYPASS OF STOP CODON PROTEIN 6"/>
    <property type="match status" value="1"/>
</dbReference>
<sequence length="387" mass="41111">MVSLLLAIIYLAFISLGLPDSLLGSAWPVMRAELSLPVSYAGIITMIISGGTIVSSLLSDRMTKKLGAGLVTSVSVLLTAAALFGFSVSRNMLMLCLFAIPYGLGAGAVDAALNNYVALNFSSRHMNWLHCFWGVGAAVSPYIMSFALTSVAGWKSGYRYVSVIQFVITAVIFLSLPLWKKRGTDSASADEIKPIGLKATLSIDGVWLVLVTFFSYCALECTAGLWASSYLAGCRGVSAETAAGFASFFYLGITGGRFLCGFVSDRIGDRRMIFIGIITLAVGIIGIMLPADTSLPAKIGLIVTGFGCAPIYPAIIHSTPDNFGKENSQAVIGIQMASAYVGSTFMPPLFGMLSKYIGMGAYPFYLAIFAVLMLVTSQLLAKRRARG</sequence>
<dbReference type="SUPFAM" id="SSF103473">
    <property type="entry name" value="MFS general substrate transporter"/>
    <property type="match status" value="1"/>
</dbReference>
<evidence type="ECO:0000256" key="4">
    <source>
        <dbReference type="ARBA" id="ARBA00022692"/>
    </source>
</evidence>
<reference evidence="9 10" key="1">
    <citation type="submission" date="2022-03" db="EMBL/GenBank/DDBJ databases">
        <title>Metagenome-assembled genomes from swine fecal metagenomes.</title>
        <authorList>
            <person name="Holman D.B."/>
            <person name="Kommadath A."/>
        </authorList>
    </citation>
    <scope>NUCLEOTIDE SEQUENCE [LARGE SCALE GENOMIC DNA]</scope>
    <source>
        <strain evidence="9">SUG147</strain>
    </source>
</reference>
<dbReference type="GO" id="GO:0016020">
    <property type="term" value="C:membrane"/>
    <property type="evidence" value="ECO:0007669"/>
    <property type="project" value="TreeGrafter"/>
</dbReference>
<evidence type="ECO:0000256" key="3">
    <source>
        <dbReference type="ARBA" id="ARBA00022448"/>
    </source>
</evidence>
<evidence type="ECO:0000256" key="7">
    <source>
        <dbReference type="SAM" id="Phobius"/>
    </source>
</evidence>
<feature type="transmembrane region" description="Helical" evidence="7">
    <location>
        <begin position="297"/>
        <end position="318"/>
    </location>
</feature>
<feature type="transmembrane region" description="Helical" evidence="7">
    <location>
        <begin position="362"/>
        <end position="381"/>
    </location>
</feature>
<keyword evidence="6 7" id="KW-0472">Membrane</keyword>
<name>A0AAE3FH31_9BACT</name>
<evidence type="ECO:0000256" key="1">
    <source>
        <dbReference type="ARBA" id="ARBA00004127"/>
    </source>
</evidence>
<comment type="similarity">
    <text evidence="2">Belongs to the major facilitator superfamily.</text>
</comment>
<comment type="subcellular location">
    <subcellularLocation>
        <location evidence="1">Endomembrane system</location>
        <topology evidence="1">Multi-pass membrane protein</topology>
    </subcellularLocation>
</comment>
<proteinExistence type="inferred from homology"/>
<feature type="transmembrane region" description="Helical" evidence="7">
    <location>
        <begin position="40"/>
        <end position="59"/>
    </location>
</feature>
<feature type="transmembrane region" description="Helical" evidence="7">
    <location>
        <begin position="330"/>
        <end position="350"/>
    </location>
</feature>
<gene>
    <name evidence="9" type="ORF">MR241_03300</name>
</gene>
<accession>A0AAE3FH31</accession>
<dbReference type="InterPro" id="IPR036259">
    <property type="entry name" value="MFS_trans_sf"/>
</dbReference>
<feature type="domain" description="Major facilitator superfamily (MFS) profile" evidence="8">
    <location>
        <begin position="5"/>
        <end position="385"/>
    </location>
</feature>
<dbReference type="InterPro" id="IPR020846">
    <property type="entry name" value="MFS_dom"/>
</dbReference>
<dbReference type="Proteomes" id="UP001139365">
    <property type="component" value="Unassembled WGS sequence"/>
</dbReference>
<dbReference type="GO" id="GO:0022857">
    <property type="term" value="F:transmembrane transporter activity"/>
    <property type="evidence" value="ECO:0007669"/>
    <property type="project" value="InterPro"/>
</dbReference>
<organism evidence="9 10">
    <name type="scientific">Candidatus Colimorpha enterica</name>
    <dbReference type="NCBI Taxonomy" id="3083063"/>
    <lineage>
        <taxon>Bacteria</taxon>
        <taxon>Pseudomonadati</taxon>
        <taxon>Bacteroidota</taxon>
        <taxon>Bacteroidia</taxon>
        <taxon>Bacteroidales</taxon>
        <taxon>Candidatus Colimorpha</taxon>
    </lineage>
</organism>
<protein>
    <submittedName>
        <fullName evidence="9">MFS transporter</fullName>
    </submittedName>
</protein>
<feature type="transmembrane region" description="Helical" evidence="7">
    <location>
        <begin position="131"/>
        <end position="154"/>
    </location>
</feature>
<feature type="transmembrane region" description="Helical" evidence="7">
    <location>
        <begin position="92"/>
        <end position="119"/>
    </location>
</feature>
<keyword evidence="5 7" id="KW-1133">Transmembrane helix</keyword>
<evidence type="ECO:0000259" key="8">
    <source>
        <dbReference type="PROSITE" id="PS50850"/>
    </source>
</evidence>
<dbReference type="GO" id="GO:0012505">
    <property type="term" value="C:endomembrane system"/>
    <property type="evidence" value="ECO:0007669"/>
    <property type="project" value="UniProtKB-SubCell"/>
</dbReference>
<evidence type="ECO:0000256" key="5">
    <source>
        <dbReference type="ARBA" id="ARBA00022989"/>
    </source>
</evidence>
<feature type="transmembrane region" description="Helical" evidence="7">
    <location>
        <begin position="272"/>
        <end position="291"/>
    </location>
</feature>
<dbReference type="EMBL" id="JALEMU010000053">
    <property type="protein sequence ID" value="MCI5755305.1"/>
    <property type="molecule type" value="Genomic_DNA"/>
</dbReference>
<feature type="transmembrane region" description="Helical" evidence="7">
    <location>
        <begin position="241"/>
        <end position="260"/>
    </location>
</feature>
<feature type="transmembrane region" description="Helical" evidence="7">
    <location>
        <begin position="160"/>
        <end position="179"/>
    </location>
</feature>
<dbReference type="Pfam" id="PF07690">
    <property type="entry name" value="MFS_1"/>
    <property type="match status" value="2"/>
</dbReference>
<feature type="transmembrane region" description="Helical" evidence="7">
    <location>
        <begin position="66"/>
        <end position="86"/>
    </location>
</feature>
<feature type="transmembrane region" description="Helical" evidence="7">
    <location>
        <begin position="206"/>
        <end position="229"/>
    </location>
</feature>
<evidence type="ECO:0000256" key="6">
    <source>
        <dbReference type="ARBA" id="ARBA00023136"/>
    </source>
</evidence>
<dbReference type="InterPro" id="IPR051788">
    <property type="entry name" value="MFS_Transporter"/>
</dbReference>
<evidence type="ECO:0000313" key="9">
    <source>
        <dbReference type="EMBL" id="MCI5755305.1"/>
    </source>
</evidence>
<evidence type="ECO:0000313" key="10">
    <source>
        <dbReference type="Proteomes" id="UP001139365"/>
    </source>
</evidence>
<dbReference type="AlphaFoldDB" id="A0AAE3FH31"/>
<comment type="caution">
    <text evidence="9">The sequence shown here is derived from an EMBL/GenBank/DDBJ whole genome shotgun (WGS) entry which is preliminary data.</text>
</comment>
<dbReference type="PANTHER" id="PTHR23514:SF3">
    <property type="entry name" value="BYPASS OF STOP CODON PROTEIN 6"/>
    <property type="match status" value="1"/>
</dbReference>